<comment type="cofactor">
    <cofactor evidence="2 8">
        <name>NAD(+)</name>
        <dbReference type="ChEBI" id="CHEBI:57540"/>
    </cofactor>
</comment>
<organism evidence="10 11">
    <name type="scientific">Anaeroselena agilis</name>
    <dbReference type="NCBI Taxonomy" id="3063788"/>
    <lineage>
        <taxon>Bacteria</taxon>
        <taxon>Bacillati</taxon>
        <taxon>Bacillota</taxon>
        <taxon>Negativicutes</taxon>
        <taxon>Acetonemataceae</taxon>
        <taxon>Anaeroselena</taxon>
    </lineage>
</organism>
<evidence type="ECO:0000259" key="9">
    <source>
        <dbReference type="Pfam" id="PF16363"/>
    </source>
</evidence>
<evidence type="ECO:0000313" key="11">
    <source>
        <dbReference type="Proteomes" id="UP001254848"/>
    </source>
</evidence>
<protein>
    <recommendedName>
        <fullName evidence="5 8">dTDP-glucose 4,6-dehydratase</fullName>
        <ecNumber evidence="4 8">4.2.1.46</ecNumber>
    </recommendedName>
</protein>
<dbReference type="SUPFAM" id="SSF51735">
    <property type="entry name" value="NAD(P)-binding Rossmann-fold domains"/>
    <property type="match status" value="1"/>
</dbReference>
<sequence length="352" mass="39058">MSGVWLVTGGAGFIGGNFVRLALREAGVRMVVLDALTYAGDLGRIDDLLDGSRVEFVRGDIRDPGLVRELFARHEVSKVIHFAAETHVDRSIDGPRDFISTNIEGTVNLLEAARAAWRDDGDKVFLHVSTDEVFGALGLDDAPFDEGSPYRPNSPYAATKAAADHIVRAWRNTYGLPAIVTNCSNNYGAWQHPEKLVPLIILNAWEGRELPIYGDGLQVRDWLHVEDHCEALLAVATRGRPGETYVIGGAAERSNLDIVHAICDCVDRLKGDGTASRALIRHVADRPGHDRRYAINFAKIARELGWRPRHAPEAALPEVVRWYVGNKGWVDRVRSGEYQEYYQNRYGAPLQV</sequence>
<dbReference type="NCBIfam" id="TIGR01181">
    <property type="entry name" value="dTDP_gluc_dehyt"/>
    <property type="match status" value="1"/>
</dbReference>
<accession>A0ABU3NSE4</accession>
<keyword evidence="7 8" id="KW-0456">Lyase</keyword>
<evidence type="ECO:0000256" key="5">
    <source>
        <dbReference type="ARBA" id="ARBA00016977"/>
    </source>
</evidence>
<dbReference type="RefSeq" id="WP_413778307.1">
    <property type="nucleotide sequence ID" value="NZ_JAUOZS010000001.1"/>
</dbReference>
<dbReference type="InterPro" id="IPR016040">
    <property type="entry name" value="NAD(P)-bd_dom"/>
</dbReference>
<comment type="similarity">
    <text evidence="3 8">Belongs to the NAD(P)-dependent epimerase/dehydratase family. dTDP-glucose dehydratase subfamily.</text>
</comment>
<comment type="catalytic activity">
    <reaction evidence="1 8">
        <text>dTDP-alpha-D-glucose = dTDP-4-dehydro-6-deoxy-alpha-D-glucose + H2O</text>
        <dbReference type="Rhea" id="RHEA:17221"/>
        <dbReference type="ChEBI" id="CHEBI:15377"/>
        <dbReference type="ChEBI" id="CHEBI:57477"/>
        <dbReference type="ChEBI" id="CHEBI:57649"/>
        <dbReference type="EC" id="4.2.1.46"/>
    </reaction>
</comment>
<dbReference type="InterPro" id="IPR036291">
    <property type="entry name" value="NAD(P)-bd_dom_sf"/>
</dbReference>
<evidence type="ECO:0000313" key="10">
    <source>
        <dbReference type="EMBL" id="MDT8899739.1"/>
    </source>
</evidence>
<evidence type="ECO:0000256" key="1">
    <source>
        <dbReference type="ARBA" id="ARBA00001539"/>
    </source>
</evidence>
<dbReference type="EC" id="4.2.1.46" evidence="4 8"/>
<proteinExistence type="inferred from homology"/>
<gene>
    <name evidence="10" type="primary">rfbB</name>
    <name evidence="10" type="ORF">Q4T40_00565</name>
</gene>
<dbReference type="PANTHER" id="PTHR43000">
    <property type="entry name" value="DTDP-D-GLUCOSE 4,6-DEHYDRATASE-RELATED"/>
    <property type="match status" value="1"/>
</dbReference>
<evidence type="ECO:0000256" key="8">
    <source>
        <dbReference type="RuleBase" id="RU004473"/>
    </source>
</evidence>
<dbReference type="Gene3D" id="3.90.25.10">
    <property type="entry name" value="UDP-galactose 4-epimerase, domain 1"/>
    <property type="match status" value="1"/>
</dbReference>
<dbReference type="Proteomes" id="UP001254848">
    <property type="component" value="Unassembled WGS sequence"/>
</dbReference>
<evidence type="ECO:0000256" key="2">
    <source>
        <dbReference type="ARBA" id="ARBA00001911"/>
    </source>
</evidence>
<name>A0ABU3NSE4_9FIRM</name>
<evidence type="ECO:0000256" key="6">
    <source>
        <dbReference type="ARBA" id="ARBA00023027"/>
    </source>
</evidence>
<evidence type="ECO:0000256" key="3">
    <source>
        <dbReference type="ARBA" id="ARBA00008178"/>
    </source>
</evidence>
<keyword evidence="6" id="KW-0520">NAD</keyword>
<dbReference type="GO" id="GO:0008460">
    <property type="term" value="F:dTDP-glucose 4,6-dehydratase activity"/>
    <property type="evidence" value="ECO:0007669"/>
    <property type="project" value="UniProtKB-EC"/>
</dbReference>
<feature type="domain" description="NAD(P)-binding" evidence="9">
    <location>
        <begin position="6"/>
        <end position="311"/>
    </location>
</feature>
<dbReference type="Pfam" id="PF16363">
    <property type="entry name" value="GDP_Man_Dehyd"/>
    <property type="match status" value="1"/>
</dbReference>
<evidence type="ECO:0000256" key="4">
    <source>
        <dbReference type="ARBA" id="ARBA00011990"/>
    </source>
</evidence>
<dbReference type="InterPro" id="IPR005888">
    <property type="entry name" value="dTDP_Gluc_deHydtase"/>
</dbReference>
<dbReference type="Gene3D" id="3.40.50.720">
    <property type="entry name" value="NAD(P)-binding Rossmann-like Domain"/>
    <property type="match status" value="1"/>
</dbReference>
<keyword evidence="11" id="KW-1185">Reference proteome</keyword>
<dbReference type="CDD" id="cd05246">
    <property type="entry name" value="dTDP_GD_SDR_e"/>
    <property type="match status" value="1"/>
</dbReference>
<evidence type="ECO:0000256" key="7">
    <source>
        <dbReference type="ARBA" id="ARBA00023239"/>
    </source>
</evidence>
<dbReference type="EMBL" id="JAUOZS010000001">
    <property type="protein sequence ID" value="MDT8899739.1"/>
    <property type="molecule type" value="Genomic_DNA"/>
</dbReference>
<comment type="caution">
    <text evidence="10">The sequence shown here is derived from an EMBL/GenBank/DDBJ whole genome shotgun (WGS) entry which is preliminary data.</text>
</comment>
<reference evidence="10 11" key="1">
    <citation type="submission" date="2023-07" db="EMBL/GenBank/DDBJ databases">
        <title>The novel representative of Negativicutes class, Anaeroselena agilis gen. nov. sp. nov.</title>
        <authorList>
            <person name="Prokofeva M.I."/>
            <person name="Elcheninov A.G."/>
            <person name="Klyukina A."/>
            <person name="Kublanov I.V."/>
            <person name="Frolov E.N."/>
            <person name="Podosokorskaya O.A."/>
        </authorList>
    </citation>
    <scope>NUCLEOTIDE SEQUENCE [LARGE SCALE GENOMIC DNA]</scope>
    <source>
        <strain evidence="10 11">4137-cl</strain>
    </source>
</reference>